<evidence type="ECO:0000313" key="4">
    <source>
        <dbReference type="Proteomes" id="UP000680815"/>
    </source>
</evidence>
<feature type="compositionally biased region" description="Gly residues" evidence="1">
    <location>
        <begin position="25"/>
        <end position="42"/>
    </location>
</feature>
<evidence type="ECO:0000256" key="1">
    <source>
        <dbReference type="SAM" id="MobiDB-lite"/>
    </source>
</evidence>
<feature type="region of interest" description="Disordered" evidence="1">
    <location>
        <begin position="20"/>
        <end position="79"/>
    </location>
</feature>
<sequence>MRLLIIGGAALALFAGAAEASSTRGGHGGGGHGGGGHGGGSSGAQPRAEAEAEASATARQRQRQRQNQTQTARGGNARATVIVNNGAGGAGGGTGVSGGPTGAAATTGAGVGATGAAGTLGADGGGAYHSTVSGTTTLRTAPDVAAPAIWSNNPCIISASGSVSVVGFGASIGAGIEDPDCTRRANAQLLAVLGQPDAAREVLCANREVREAFMRSGRPCAADAANFRPVRATVAPAAAVAIPAAAAPAPQPVAAPAPAAFCQPQPGESAADRLMRQHNCR</sequence>
<keyword evidence="2" id="KW-0732">Signal</keyword>
<name>A0ABS4AVE7_9PROT</name>
<keyword evidence="4" id="KW-1185">Reference proteome</keyword>
<feature type="compositionally biased region" description="Low complexity" evidence="1">
    <location>
        <begin position="43"/>
        <end position="73"/>
    </location>
</feature>
<organism evidence="3 4">
    <name type="scientific">Roseomonas nitratireducens</name>
    <dbReference type="NCBI Taxonomy" id="2820810"/>
    <lineage>
        <taxon>Bacteria</taxon>
        <taxon>Pseudomonadati</taxon>
        <taxon>Pseudomonadota</taxon>
        <taxon>Alphaproteobacteria</taxon>
        <taxon>Acetobacterales</taxon>
        <taxon>Roseomonadaceae</taxon>
        <taxon>Roseomonas</taxon>
    </lineage>
</organism>
<evidence type="ECO:0000313" key="3">
    <source>
        <dbReference type="EMBL" id="MBP0464756.1"/>
    </source>
</evidence>
<dbReference type="RefSeq" id="WP_209352149.1">
    <property type="nucleotide sequence ID" value="NZ_JAGIYZ010000011.1"/>
</dbReference>
<comment type="caution">
    <text evidence="3">The sequence shown here is derived from an EMBL/GenBank/DDBJ whole genome shotgun (WGS) entry which is preliminary data.</text>
</comment>
<feature type="chain" id="PRO_5046385643" evidence="2">
    <location>
        <begin position="21"/>
        <end position="281"/>
    </location>
</feature>
<reference evidence="3 4" key="1">
    <citation type="submission" date="2021-03" db="EMBL/GenBank/DDBJ databases">
        <authorList>
            <person name="So Y."/>
        </authorList>
    </citation>
    <scope>NUCLEOTIDE SEQUENCE [LARGE SCALE GENOMIC DNA]</scope>
    <source>
        <strain evidence="3 4">PWR1</strain>
    </source>
</reference>
<gene>
    <name evidence="3" type="ORF">J5Y09_12620</name>
</gene>
<protein>
    <submittedName>
        <fullName evidence="3">Uncharacterized protein</fullName>
    </submittedName>
</protein>
<feature type="signal peptide" evidence="2">
    <location>
        <begin position="1"/>
        <end position="20"/>
    </location>
</feature>
<accession>A0ABS4AVE7</accession>
<dbReference type="EMBL" id="JAGIYZ010000011">
    <property type="protein sequence ID" value="MBP0464756.1"/>
    <property type="molecule type" value="Genomic_DNA"/>
</dbReference>
<dbReference type="Proteomes" id="UP000680815">
    <property type="component" value="Unassembled WGS sequence"/>
</dbReference>
<proteinExistence type="predicted"/>
<evidence type="ECO:0000256" key="2">
    <source>
        <dbReference type="SAM" id="SignalP"/>
    </source>
</evidence>